<dbReference type="EMBL" id="CP017599">
    <property type="protein sequence ID" value="AOW99105.1"/>
    <property type="molecule type" value="Genomic_DNA"/>
</dbReference>
<feature type="domain" description="PIN" evidence="9">
    <location>
        <begin position="3"/>
        <end position="125"/>
    </location>
</feature>
<dbReference type="GO" id="GO:0090729">
    <property type="term" value="F:toxin activity"/>
    <property type="evidence" value="ECO:0007669"/>
    <property type="project" value="UniProtKB-KW"/>
</dbReference>
<dbReference type="Pfam" id="PF01850">
    <property type="entry name" value="PIN"/>
    <property type="match status" value="1"/>
</dbReference>
<gene>
    <name evidence="8" type="primary">vapC</name>
    <name evidence="10" type="ORF">BJP34_06255</name>
</gene>
<feature type="binding site" evidence="8">
    <location>
        <position position="6"/>
    </location>
    <ligand>
        <name>Mg(2+)</name>
        <dbReference type="ChEBI" id="CHEBI:18420"/>
    </ligand>
</feature>
<evidence type="ECO:0000256" key="4">
    <source>
        <dbReference type="ARBA" id="ARBA00022723"/>
    </source>
</evidence>
<dbReference type="Gene3D" id="3.40.50.1010">
    <property type="entry name" value="5'-nuclease"/>
    <property type="match status" value="1"/>
</dbReference>
<dbReference type="OrthoDB" id="9796690at2"/>
<keyword evidence="5 8" id="KW-0378">Hydrolase</keyword>
<dbReference type="InterPro" id="IPR050556">
    <property type="entry name" value="Type_II_TA_system_RNase"/>
</dbReference>
<evidence type="ECO:0000259" key="9">
    <source>
        <dbReference type="Pfam" id="PF01850"/>
    </source>
</evidence>
<accession>A0A1D8TNX8</accession>
<evidence type="ECO:0000313" key="11">
    <source>
        <dbReference type="Proteomes" id="UP000177870"/>
    </source>
</evidence>
<dbReference type="GO" id="GO:0000287">
    <property type="term" value="F:magnesium ion binding"/>
    <property type="evidence" value="ECO:0007669"/>
    <property type="project" value="UniProtKB-UniRule"/>
</dbReference>
<dbReference type="SUPFAM" id="SSF88723">
    <property type="entry name" value="PIN domain-like"/>
    <property type="match status" value="1"/>
</dbReference>
<dbReference type="GO" id="GO:0004540">
    <property type="term" value="F:RNA nuclease activity"/>
    <property type="evidence" value="ECO:0007669"/>
    <property type="project" value="InterPro"/>
</dbReference>
<comment type="similarity">
    <text evidence="7 8">Belongs to the PINc/VapC protein family.</text>
</comment>
<evidence type="ECO:0000256" key="3">
    <source>
        <dbReference type="ARBA" id="ARBA00022722"/>
    </source>
</evidence>
<dbReference type="HAMAP" id="MF_00265">
    <property type="entry name" value="VapC_Nob1"/>
    <property type="match status" value="1"/>
</dbReference>
<evidence type="ECO:0000256" key="6">
    <source>
        <dbReference type="ARBA" id="ARBA00022842"/>
    </source>
</evidence>
<keyword evidence="6 8" id="KW-0460">Magnesium</keyword>
<sequence length="134" mass="15001">MSYLLDTNVCIRLLNNTSPAVTSRLATEQPETIFISSITEMELYYGAYRSAKQSINLALLQRFFSQFRILPLDTNPARIAGQIRADLAARGTPIGPYDLQIAAIALANDLIVVTHNTAEFSRVRGLRIEDWELD</sequence>
<protein>
    <recommendedName>
        <fullName evidence="8">Ribonuclease VapC</fullName>
        <shortName evidence="8">RNase VapC</shortName>
        <ecNumber evidence="8">3.1.-.-</ecNumber>
    </recommendedName>
    <alternativeName>
        <fullName evidence="8">Toxin VapC</fullName>
    </alternativeName>
</protein>
<name>A0A1D8TNX8_9CYAN</name>
<dbReference type="InterPro" id="IPR029060">
    <property type="entry name" value="PIN-like_dom_sf"/>
</dbReference>
<dbReference type="InterPro" id="IPR022907">
    <property type="entry name" value="VapC_family"/>
</dbReference>
<dbReference type="AlphaFoldDB" id="A0A1D8TNX8"/>
<dbReference type="RefSeq" id="WP_070391598.1">
    <property type="nucleotide sequence ID" value="NZ_CP017599.1"/>
</dbReference>
<evidence type="ECO:0000256" key="7">
    <source>
        <dbReference type="ARBA" id="ARBA00038093"/>
    </source>
</evidence>
<reference evidence="11" key="1">
    <citation type="submission" date="2016-10" db="EMBL/GenBank/DDBJ databases">
        <title>Comparative genomics uncovers the prolific and rare metabolic potential of the cyanobacterial genus Moorea.</title>
        <authorList>
            <person name="Leao T."/>
            <person name="Castelao G."/>
            <person name="Korobeynikov A."/>
            <person name="Monroe E.A."/>
            <person name="Podell S."/>
            <person name="Glukhov E."/>
            <person name="Allen E."/>
            <person name="Gerwick W.H."/>
            <person name="Gerwick L."/>
        </authorList>
    </citation>
    <scope>NUCLEOTIDE SEQUENCE [LARGE SCALE GENOMIC DNA]</scope>
    <source>
        <strain evidence="11">PAL-8-15-08-1</strain>
    </source>
</reference>
<dbReference type="Proteomes" id="UP000177870">
    <property type="component" value="Chromosome"/>
</dbReference>
<organism evidence="10 11">
    <name type="scientific">Moorena producens PAL-8-15-08-1</name>
    <dbReference type="NCBI Taxonomy" id="1458985"/>
    <lineage>
        <taxon>Bacteria</taxon>
        <taxon>Bacillati</taxon>
        <taxon>Cyanobacteriota</taxon>
        <taxon>Cyanophyceae</taxon>
        <taxon>Coleofasciculales</taxon>
        <taxon>Coleofasciculaceae</taxon>
        <taxon>Moorena</taxon>
    </lineage>
</organism>
<evidence type="ECO:0000256" key="8">
    <source>
        <dbReference type="HAMAP-Rule" id="MF_00265"/>
    </source>
</evidence>
<evidence type="ECO:0000256" key="2">
    <source>
        <dbReference type="ARBA" id="ARBA00022649"/>
    </source>
</evidence>
<dbReference type="PANTHER" id="PTHR33653">
    <property type="entry name" value="RIBONUCLEASE VAPC2"/>
    <property type="match status" value="1"/>
</dbReference>
<evidence type="ECO:0000313" key="10">
    <source>
        <dbReference type="EMBL" id="AOW99105.1"/>
    </source>
</evidence>
<dbReference type="KEGG" id="mpro:BJP34_06255"/>
<dbReference type="STRING" id="1458985.BJP34_06255"/>
<keyword evidence="3 8" id="KW-0540">Nuclease</keyword>
<feature type="binding site" evidence="8">
    <location>
        <position position="98"/>
    </location>
    <ligand>
        <name>Mg(2+)</name>
        <dbReference type="ChEBI" id="CHEBI:18420"/>
    </ligand>
</feature>
<keyword evidence="4 8" id="KW-0479">Metal-binding</keyword>
<comment type="function">
    <text evidence="8">Toxic component of a toxin-antitoxin (TA) system. An RNase.</text>
</comment>
<keyword evidence="8" id="KW-0800">Toxin</keyword>
<evidence type="ECO:0000256" key="1">
    <source>
        <dbReference type="ARBA" id="ARBA00001946"/>
    </source>
</evidence>
<proteinExistence type="inferred from homology"/>
<keyword evidence="2 8" id="KW-1277">Toxin-antitoxin system</keyword>
<dbReference type="EC" id="3.1.-.-" evidence="8"/>
<comment type="cofactor">
    <cofactor evidence="1 8">
        <name>Mg(2+)</name>
        <dbReference type="ChEBI" id="CHEBI:18420"/>
    </cofactor>
</comment>
<dbReference type="CDD" id="cd18745">
    <property type="entry name" value="PIN_VapC4-5_FitB-like"/>
    <property type="match status" value="1"/>
</dbReference>
<dbReference type="PANTHER" id="PTHR33653:SF1">
    <property type="entry name" value="RIBONUCLEASE VAPC2"/>
    <property type="match status" value="1"/>
</dbReference>
<dbReference type="InterPro" id="IPR002716">
    <property type="entry name" value="PIN_dom"/>
</dbReference>
<dbReference type="GO" id="GO:0016787">
    <property type="term" value="F:hydrolase activity"/>
    <property type="evidence" value="ECO:0007669"/>
    <property type="project" value="UniProtKB-KW"/>
</dbReference>
<evidence type="ECO:0000256" key="5">
    <source>
        <dbReference type="ARBA" id="ARBA00022801"/>
    </source>
</evidence>